<protein>
    <submittedName>
        <fullName evidence="3">Glycosyltransferase family 2 protein</fullName>
    </submittedName>
</protein>
<dbReference type="SUPFAM" id="SSF53448">
    <property type="entry name" value="Nucleotide-diphospho-sugar transferases"/>
    <property type="match status" value="1"/>
</dbReference>
<dbReference type="EMBL" id="QFYQ01000001">
    <property type="protein sequence ID" value="RAK54514.1"/>
    <property type="molecule type" value="Genomic_DNA"/>
</dbReference>
<dbReference type="Pfam" id="PF00535">
    <property type="entry name" value="Glycos_transf_2"/>
    <property type="match status" value="1"/>
</dbReference>
<dbReference type="Gene3D" id="3.90.550.10">
    <property type="entry name" value="Spore Coat Polysaccharide Biosynthesis Protein SpsA, Chain A"/>
    <property type="match status" value="1"/>
</dbReference>
<dbReference type="GO" id="GO:0016740">
    <property type="term" value="F:transferase activity"/>
    <property type="evidence" value="ECO:0007669"/>
    <property type="project" value="UniProtKB-KW"/>
</dbReference>
<sequence>MRISALVCARNEEARLAECLRGLAAFDEVVVVADRCTDRTAEIARRFGAVVVEGIFPLESQRKEAGLGACSGDWVFELDADEHADDTLVREVRAAVAKASGDWFRVPVDNYVGHKLVRRGWGGSFGTTSVARLYRRGVKHWKPERVHPGVVFDGAFAGELATPIRHLVDEDIGDMVDRLNRYTALRAADLADKGDPGRLWDNVFRGFRRFWKCYVGRKGRTEGDLGFTIALMAGLYPVISHLRAKEILEARRGQAAQAGERPAAETVLQGVG</sequence>
<name>A0A328AM65_9CAUL</name>
<evidence type="ECO:0000259" key="2">
    <source>
        <dbReference type="Pfam" id="PF00535"/>
    </source>
</evidence>
<dbReference type="PANTHER" id="PTHR43630:SF2">
    <property type="entry name" value="GLYCOSYLTRANSFERASE"/>
    <property type="match status" value="1"/>
</dbReference>
<dbReference type="PANTHER" id="PTHR43630">
    <property type="entry name" value="POLY-BETA-1,6-N-ACETYL-D-GLUCOSAMINE SYNTHASE"/>
    <property type="match status" value="1"/>
</dbReference>
<evidence type="ECO:0000256" key="1">
    <source>
        <dbReference type="ARBA" id="ARBA00038494"/>
    </source>
</evidence>
<dbReference type="InterPro" id="IPR029044">
    <property type="entry name" value="Nucleotide-diphossugar_trans"/>
</dbReference>
<keyword evidence="4" id="KW-1185">Reference proteome</keyword>
<gene>
    <name evidence="3" type="ORF">DJ017_08260</name>
</gene>
<comment type="similarity">
    <text evidence="1">Belongs to the glycosyltransferase 2 family. WaaE/KdtX subfamily.</text>
</comment>
<evidence type="ECO:0000313" key="3">
    <source>
        <dbReference type="EMBL" id="RAK54514.1"/>
    </source>
</evidence>
<dbReference type="Proteomes" id="UP000249254">
    <property type="component" value="Unassembled WGS sequence"/>
</dbReference>
<dbReference type="AlphaFoldDB" id="A0A328AM65"/>
<dbReference type="OrthoDB" id="9815923at2"/>
<reference evidence="4" key="1">
    <citation type="submission" date="2018-05" db="EMBL/GenBank/DDBJ databases">
        <authorList>
            <person name="Li X."/>
        </authorList>
    </citation>
    <scope>NUCLEOTIDE SEQUENCE [LARGE SCALE GENOMIC DNA]</scope>
    <source>
        <strain evidence="4">LX32</strain>
    </source>
</reference>
<evidence type="ECO:0000313" key="4">
    <source>
        <dbReference type="Proteomes" id="UP000249254"/>
    </source>
</evidence>
<proteinExistence type="inferred from homology"/>
<dbReference type="CDD" id="cd02511">
    <property type="entry name" value="Beta4Glucosyltransferase"/>
    <property type="match status" value="1"/>
</dbReference>
<feature type="domain" description="Glycosyltransferase 2-like" evidence="2">
    <location>
        <begin position="4"/>
        <end position="104"/>
    </location>
</feature>
<accession>A0A328AM65</accession>
<organism evidence="3 4">
    <name type="scientific">Phenylobacterium soli</name>
    <dbReference type="NCBI Taxonomy" id="2170551"/>
    <lineage>
        <taxon>Bacteria</taxon>
        <taxon>Pseudomonadati</taxon>
        <taxon>Pseudomonadota</taxon>
        <taxon>Alphaproteobacteria</taxon>
        <taxon>Caulobacterales</taxon>
        <taxon>Caulobacteraceae</taxon>
        <taxon>Phenylobacterium</taxon>
    </lineage>
</organism>
<keyword evidence="3" id="KW-0808">Transferase</keyword>
<comment type="caution">
    <text evidence="3">The sequence shown here is derived from an EMBL/GenBank/DDBJ whole genome shotgun (WGS) entry which is preliminary data.</text>
</comment>
<dbReference type="InterPro" id="IPR001173">
    <property type="entry name" value="Glyco_trans_2-like"/>
</dbReference>
<dbReference type="RefSeq" id="WP_111528265.1">
    <property type="nucleotide sequence ID" value="NZ_JBHRSG010000004.1"/>
</dbReference>